<feature type="non-terminal residue" evidence="2">
    <location>
        <position position="75"/>
    </location>
</feature>
<name>A0AAN8WUS3_HALRR</name>
<feature type="region of interest" description="Disordered" evidence="1">
    <location>
        <begin position="1"/>
        <end position="22"/>
    </location>
</feature>
<reference evidence="2 3" key="1">
    <citation type="submission" date="2023-11" db="EMBL/GenBank/DDBJ databases">
        <title>Halocaridina rubra genome assembly.</title>
        <authorList>
            <person name="Smith C."/>
        </authorList>
    </citation>
    <scope>NUCLEOTIDE SEQUENCE [LARGE SCALE GENOMIC DNA]</scope>
    <source>
        <strain evidence="2">EP-1</strain>
        <tissue evidence="2">Whole</tissue>
    </source>
</reference>
<proteinExistence type="predicted"/>
<evidence type="ECO:0000313" key="2">
    <source>
        <dbReference type="EMBL" id="KAK7072582.1"/>
    </source>
</evidence>
<dbReference type="AlphaFoldDB" id="A0AAN8WUS3"/>
<sequence>MRIHPSSICSSSSSSSSNSSQRNICSFEQRHVIHVPWRESPEEGVSVAKAESPLEKFPSSLHEKMITDLWLTQCI</sequence>
<keyword evidence="3" id="KW-1185">Reference proteome</keyword>
<dbReference type="EMBL" id="JAXCGZ010013417">
    <property type="protein sequence ID" value="KAK7072582.1"/>
    <property type="molecule type" value="Genomic_DNA"/>
</dbReference>
<accession>A0AAN8WUS3</accession>
<dbReference type="Proteomes" id="UP001381693">
    <property type="component" value="Unassembled WGS sequence"/>
</dbReference>
<protein>
    <submittedName>
        <fullName evidence="2">Uncharacterized protein</fullName>
    </submittedName>
</protein>
<organism evidence="2 3">
    <name type="scientific">Halocaridina rubra</name>
    <name type="common">Hawaiian red shrimp</name>
    <dbReference type="NCBI Taxonomy" id="373956"/>
    <lineage>
        <taxon>Eukaryota</taxon>
        <taxon>Metazoa</taxon>
        <taxon>Ecdysozoa</taxon>
        <taxon>Arthropoda</taxon>
        <taxon>Crustacea</taxon>
        <taxon>Multicrustacea</taxon>
        <taxon>Malacostraca</taxon>
        <taxon>Eumalacostraca</taxon>
        <taxon>Eucarida</taxon>
        <taxon>Decapoda</taxon>
        <taxon>Pleocyemata</taxon>
        <taxon>Caridea</taxon>
        <taxon>Atyoidea</taxon>
        <taxon>Atyidae</taxon>
        <taxon>Halocaridina</taxon>
    </lineage>
</organism>
<gene>
    <name evidence="2" type="ORF">SK128_003922</name>
</gene>
<evidence type="ECO:0000313" key="3">
    <source>
        <dbReference type="Proteomes" id="UP001381693"/>
    </source>
</evidence>
<evidence type="ECO:0000256" key="1">
    <source>
        <dbReference type="SAM" id="MobiDB-lite"/>
    </source>
</evidence>
<comment type="caution">
    <text evidence="2">The sequence shown here is derived from an EMBL/GenBank/DDBJ whole genome shotgun (WGS) entry which is preliminary data.</text>
</comment>